<dbReference type="PANTHER" id="PTHR30055:SF234">
    <property type="entry name" value="HTH-TYPE TRANSCRIPTIONAL REGULATOR BETI"/>
    <property type="match status" value="1"/>
</dbReference>
<protein>
    <submittedName>
        <fullName evidence="6">TetR/AcrR family transcriptional regulator</fullName>
    </submittedName>
</protein>
<dbReference type="NCBIfam" id="NF041196">
    <property type="entry name" value="ScbR_bind_reg"/>
    <property type="match status" value="1"/>
</dbReference>
<feature type="DNA-binding region" description="H-T-H motif" evidence="4">
    <location>
        <begin position="30"/>
        <end position="49"/>
    </location>
</feature>
<dbReference type="AlphaFoldDB" id="A0A8T4IXX0"/>
<evidence type="ECO:0000256" key="4">
    <source>
        <dbReference type="PROSITE-ProRule" id="PRU00335"/>
    </source>
</evidence>
<evidence type="ECO:0000256" key="1">
    <source>
        <dbReference type="ARBA" id="ARBA00023015"/>
    </source>
</evidence>
<keyword evidence="7" id="KW-1185">Reference proteome</keyword>
<dbReference type="InterPro" id="IPR050109">
    <property type="entry name" value="HTH-type_TetR-like_transc_reg"/>
</dbReference>
<feature type="domain" description="HTH tetR-type" evidence="5">
    <location>
        <begin position="7"/>
        <end position="67"/>
    </location>
</feature>
<dbReference type="SUPFAM" id="SSF48498">
    <property type="entry name" value="Tetracyclin repressor-like, C-terminal domain"/>
    <property type="match status" value="1"/>
</dbReference>
<dbReference type="PRINTS" id="PR00455">
    <property type="entry name" value="HTHTETR"/>
</dbReference>
<evidence type="ECO:0000313" key="7">
    <source>
        <dbReference type="Proteomes" id="UP000675554"/>
    </source>
</evidence>
<dbReference type="SUPFAM" id="SSF46689">
    <property type="entry name" value="Homeodomain-like"/>
    <property type="match status" value="1"/>
</dbReference>
<dbReference type="PROSITE" id="PS01081">
    <property type="entry name" value="HTH_TETR_1"/>
    <property type="match status" value="1"/>
</dbReference>
<dbReference type="InterPro" id="IPR009057">
    <property type="entry name" value="Homeodomain-like_sf"/>
</dbReference>
<evidence type="ECO:0000259" key="5">
    <source>
        <dbReference type="PROSITE" id="PS50977"/>
    </source>
</evidence>
<dbReference type="GO" id="GO:0000976">
    <property type="term" value="F:transcription cis-regulatory region binding"/>
    <property type="evidence" value="ECO:0007669"/>
    <property type="project" value="TreeGrafter"/>
</dbReference>
<dbReference type="Pfam" id="PF21935">
    <property type="entry name" value="TetR_C_45"/>
    <property type="match status" value="1"/>
</dbReference>
<accession>A0A8T4IXX0</accession>
<keyword evidence="3" id="KW-0804">Transcription</keyword>
<dbReference type="InterPro" id="IPR001647">
    <property type="entry name" value="HTH_TetR"/>
</dbReference>
<dbReference type="PANTHER" id="PTHR30055">
    <property type="entry name" value="HTH-TYPE TRANSCRIPTIONAL REGULATOR RUTR"/>
    <property type="match status" value="1"/>
</dbReference>
<evidence type="ECO:0000256" key="3">
    <source>
        <dbReference type="ARBA" id="ARBA00023163"/>
    </source>
</evidence>
<dbReference type="PROSITE" id="PS50977">
    <property type="entry name" value="HTH_TETR_2"/>
    <property type="match status" value="1"/>
</dbReference>
<dbReference type="InterPro" id="IPR047923">
    <property type="entry name" value="ArpA-like"/>
</dbReference>
<evidence type="ECO:0000256" key="2">
    <source>
        <dbReference type="ARBA" id="ARBA00023125"/>
    </source>
</evidence>
<organism evidence="6 7">
    <name type="scientific">Streptomyces daliensis</name>
    <dbReference type="NCBI Taxonomy" id="299421"/>
    <lineage>
        <taxon>Bacteria</taxon>
        <taxon>Bacillati</taxon>
        <taxon>Actinomycetota</taxon>
        <taxon>Actinomycetes</taxon>
        <taxon>Kitasatosporales</taxon>
        <taxon>Streptomycetaceae</taxon>
        <taxon>Streptomyces</taxon>
    </lineage>
</organism>
<dbReference type="Pfam" id="PF00440">
    <property type="entry name" value="TetR_N"/>
    <property type="match status" value="1"/>
</dbReference>
<dbReference type="GO" id="GO:0003700">
    <property type="term" value="F:DNA-binding transcription factor activity"/>
    <property type="evidence" value="ECO:0007669"/>
    <property type="project" value="TreeGrafter"/>
</dbReference>
<evidence type="ECO:0000313" key="6">
    <source>
        <dbReference type="EMBL" id="MBR7677281.1"/>
    </source>
</evidence>
<dbReference type="Gene3D" id="1.10.357.10">
    <property type="entry name" value="Tetracycline Repressor, domain 2"/>
    <property type="match status" value="1"/>
</dbReference>
<sequence length="216" mass="23670">MRQERAERTRTALTLAAATMFDRVGYERATLSEVSSMAAVSKGALSFHFASKAELADTVQLLACSTARARMEQLRARDVPALQTLIDMTHATAQQLAHDETTRAGVRLTRERCTPSDPSVHSFANWQECFMEVAMEAEKDQSLRRDLAPHSVAALAMSLVSGSQPHQLEPGVEVHTWLSELWELSLPALMAEQSPWPLRAAGSEADWSDALALAPA</sequence>
<dbReference type="Proteomes" id="UP000675554">
    <property type="component" value="Unassembled WGS sequence"/>
</dbReference>
<proteinExistence type="predicted"/>
<comment type="caution">
    <text evidence="6">The sequence shown here is derived from an EMBL/GenBank/DDBJ whole genome shotgun (WGS) entry which is preliminary data.</text>
</comment>
<dbReference type="InterPro" id="IPR023772">
    <property type="entry name" value="DNA-bd_HTH_TetR-type_CS"/>
</dbReference>
<keyword evidence="1" id="KW-0805">Transcription regulation</keyword>
<keyword evidence="2 4" id="KW-0238">DNA-binding</keyword>
<dbReference type="InterPro" id="IPR054126">
    <property type="entry name" value="CprB_TetR_C"/>
</dbReference>
<dbReference type="InterPro" id="IPR036271">
    <property type="entry name" value="Tet_transcr_reg_TetR-rel_C_sf"/>
</dbReference>
<reference evidence="6" key="1">
    <citation type="submission" date="2021-04" db="EMBL/GenBank/DDBJ databases">
        <title>Sequencing of actinobacteria type strains.</title>
        <authorList>
            <person name="Nguyen G.-S."/>
            <person name="Wentzel A."/>
        </authorList>
    </citation>
    <scope>NUCLEOTIDE SEQUENCE</scope>
    <source>
        <strain evidence="6">DSM 42095</strain>
    </source>
</reference>
<dbReference type="EMBL" id="JAGSMN010000879">
    <property type="protein sequence ID" value="MBR7677281.1"/>
    <property type="molecule type" value="Genomic_DNA"/>
</dbReference>
<name>A0A8T4IXX0_9ACTN</name>
<gene>
    <name evidence="6" type="ORF">KDA82_30670</name>
</gene>